<sequence>MGNHPFKAFFLHVDQTSPWKILFQERHCRWWLDRFLSGRLGGDFCTRFYNRNESAEDIDGGHV</sequence>
<dbReference type="Proteomes" id="UP001234178">
    <property type="component" value="Unassembled WGS sequence"/>
</dbReference>
<dbReference type="EMBL" id="JAOYFB010000004">
    <property type="protein sequence ID" value="KAK4012878.1"/>
    <property type="molecule type" value="Genomic_DNA"/>
</dbReference>
<gene>
    <name evidence="1" type="ORF">OUZ56_025128</name>
</gene>
<proteinExistence type="predicted"/>
<evidence type="ECO:0000313" key="1">
    <source>
        <dbReference type="EMBL" id="KAK4012878.1"/>
    </source>
</evidence>
<protein>
    <submittedName>
        <fullName evidence="1">Uncharacterized protein</fullName>
    </submittedName>
</protein>
<reference evidence="1 2" key="1">
    <citation type="journal article" date="2023" name="Nucleic Acids Res.">
        <title>The hologenome of Daphnia magna reveals possible DNA methylation and microbiome-mediated evolution of the host genome.</title>
        <authorList>
            <person name="Chaturvedi A."/>
            <person name="Li X."/>
            <person name="Dhandapani V."/>
            <person name="Marshall H."/>
            <person name="Kissane S."/>
            <person name="Cuenca-Cambronero M."/>
            <person name="Asole G."/>
            <person name="Calvet F."/>
            <person name="Ruiz-Romero M."/>
            <person name="Marangio P."/>
            <person name="Guigo R."/>
            <person name="Rago D."/>
            <person name="Mirbahai L."/>
            <person name="Eastwood N."/>
            <person name="Colbourne J.K."/>
            <person name="Zhou J."/>
            <person name="Mallon E."/>
            <person name="Orsini L."/>
        </authorList>
    </citation>
    <scope>NUCLEOTIDE SEQUENCE [LARGE SCALE GENOMIC DNA]</scope>
    <source>
        <strain evidence="1">LRV0_1</strain>
    </source>
</reference>
<keyword evidence="2" id="KW-1185">Reference proteome</keyword>
<accession>A0ABQ9ZJK2</accession>
<name>A0ABQ9ZJK2_9CRUS</name>
<comment type="caution">
    <text evidence="1">The sequence shown here is derived from an EMBL/GenBank/DDBJ whole genome shotgun (WGS) entry which is preliminary data.</text>
</comment>
<evidence type="ECO:0000313" key="2">
    <source>
        <dbReference type="Proteomes" id="UP001234178"/>
    </source>
</evidence>
<organism evidence="1 2">
    <name type="scientific">Daphnia magna</name>
    <dbReference type="NCBI Taxonomy" id="35525"/>
    <lineage>
        <taxon>Eukaryota</taxon>
        <taxon>Metazoa</taxon>
        <taxon>Ecdysozoa</taxon>
        <taxon>Arthropoda</taxon>
        <taxon>Crustacea</taxon>
        <taxon>Branchiopoda</taxon>
        <taxon>Diplostraca</taxon>
        <taxon>Cladocera</taxon>
        <taxon>Anomopoda</taxon>
        <taxon>Daphniidae</taxon>
        <taxon>Daphnia</taxon>
    </lineage>
</organism>